<keyword evidence="4 6" id="KW-0274">FAD</keyword>
<dbReference type="RefSeq" id="WP_110552299.1">
    <property type="nucleotide sequence ID" value="NZ_JACIBU010000001.1"/>
</dbReference>
<name>A0A323V994_9ACTN</name>
<evidence type="ECO:0000313" key="10">
    <source>
        <dbReference type="EMBL" id="MBB3674540.1"/>
    </source>
</evidence>
<evidence type="ECO:0000256" key="6">
    <source>
        <dbReference type="RuleBase" id="RU362125"/>
    </source>
</evidence>
<dbReference type="GO" id="GO:0005886">
    <property type="term" value="C:plasma membrane"/>
    <property type="evidence" value="ECO:0007669"/>
    <property type="project" value="TreeGrafter"/>
</dbReference>
<comment type="cofactor">
    <cofactor evidence="1 6">
        <name>FAD</name>
        <dbReference type="ChEBI" id="CHEBI:57692"/>
    </cofactor>
</comment>
<evidence type="ECO:0000256" key="1">
    <source>
        <dbReference type="ARBA" id="ARBA00001974"/>
    </source>
</evidence>
<evidence type="ECO:0000256" key="4">
    <source>
        <dbReference type="ARBA" id="ARBA00022827"/>
    </source>
</evidence>
<dbReference type="InterPro" id="IPR046373">
    <property type="entry name" value="Acyl-CoA_Oxase/DH_mid-dom_sf"/>
</dbReference>
<dbReference type="PANTHER" id="PTHR43292:SF3">
    <property type="entry name" value="ACYL-COA DEHYDROGENASE FADE29"/>
    <property type="match status" value="1"/>
</dbReference>
<keyword evidence="3 6" id="KW-0285">Flavoprotein</keyword>
<dbReference type="EMBL" id="JACIBU010000001">
    <property type="protein sequence ID" value="MBB3674540.1"/>
    <property type="molecule type" value="Genomic_DNA"/>
</dbReference>
<dbReference type="AlphaFoldDB" id="A0A323V994"/>
<feature type="domain" description="Acyl-CoA oxidase/dehydrogenase middle" evidence="8">
    <location>
        <begin position="133"/>
        <end position="219"/>
    </location>
</feature>
<proteinExistence type="inferred from homology"/>
<evidence type="ECO:0000313" key="11">
    <source>
        <dbReference type="EMBL" id="PZA21319.1"/>
    </source>
</evidence>
<dbReference type="Gene3D" id="1.10.540.10">
    <property type="entry name" value="Acyl-CoA dehydrogenase/oxidase, N-terminal domain"/>
    <property type="match status" value="1"/>
</dbReference>
<evidence type="ECO:0000259" key="7">
    <source>
        <dbReference type="Pfam" id="PF00441"/>
    </source>
</evidence>
<comment type="similarity">
    <text evidence="2 6">Belongs to the acyl-CoA dehydrogenase family.</text>
</comment>
<dbReference type="PANTHER" id="PTHR43292">
    <property type="entry name" value="ACYL-COA DEHYDROGENASE"/>
    <property type="match status" value="1"/>
</dbReference>
<evidence type="ECO:0000313" key="12">
    <source>
        <dbReference type="Proteomes" id="UP000247602"/>
    </source>
</evidence>
<reference evidence="10 13" key="2">
    <citation type="submission" date="2020-08" db="EMBL/GenBank/DDBJ databases">
        <title>Sequencing the genomes of 1000 actinobacteria strains.</title>
        <authorList>
            <person name="Klenk H.-P."/>
        </authorList>
    </citation>
    <scope>NUCLEOTIDE SEQUENCE [LARGE SCALE GENOMIC DNA]</scope>
    <source>
        <strain evidence="10 13">DSM 16678</strain>
    </source>
</reference>
<dbReference type="Proteomes" id="UP000247602">
    <property type="component" value="Unassembled WGS sequence"/>
</dbReference>
<dbReference type="Gene3D" id="2.40.110.10">
    <property type="entry name" value="Butyryl-CoA Dehydrogenase, subunit A, domain 2"/>
    <property type="match status" value="1"/>
</dbReference>
<dbReference type="Pfam" id="PF02771">
    <property type="entry name" value="Acyl-CoA_dh_N"/>
    <property type="match status" value="1"/>
</dbReference>
<dbReference type="InterPro" id="IPR009075">
    <property type="entry name" value="AcylCo_DH/oxidase_C"/>
</dbReference>
<dbReference type="InterPro" id="IPR013786">
    <property type="entry name" value="AcylCoA_DH/ox_N"/>
</dbReference>
<evidence type="ECO:0000256" key="5">
    <source>
        <dbReference type="ARBA" id="ARBA00023002"/>
    </source>
</evidence>
<dbReference type="InterPro" id="IPR006091">
    <property type="entry name" value="Acyl-CoA_Oxase/DH_mid-dom"/>
</dbReference>
<dbReference type="SUPFAM" id="SSF56645">
    <property type="entry name" value="Acyl-CoA dehydrogenase NM domain-like"/>
    <property type="match status" value="1"/>
</dbReference>
<dbReference type="InterPro" id="IPR052161">
    <property type="entry name" value="Mycobact_Acyl-CoA_DH"/>
</dbReference>
<keyword evidence="12" id="KW-1185">Reference proteome</keyword>
<keyword evidence="5 6" id="KW-0560">Oxidoreductase</keyword>
<dbReference type="Proteomes" id="UP000580718">
    <property type="component" value="Unassembled WGS sequence"/>
</dbReference>
<reference evidence="11 12" key="1">
    <citation type="submission" date="2018-06" db="EMBL/GenBank/DDBJ databases">
        <title>Draft genome sequence of Modestobacter versicolor CP153-2.</title>
        <authorList>
            <person name="Gundlapally S.R."/>
        </authorList>
    </citation>
    <scope>NUCLEOTIDE SEQUENCE [LARGE SCALE GENOMIC DNA]</scope>
    <source>
        <strain evidence="11 12">CP153-2</strain>
    </source>
</reference>
<accession>A0A323V994</accession>
<dbReference type="EMBL" id="QKNV01000097">
    <property type="protein sequence ID" value="PZA21319.1"/>
    <property type="molecule type" value="Genomic_DNA"/>
</dbReference>
<sequence>MVETVSGMRIALPPAHREFQERLRTWLAEHVPPGGLPDADTDEGFRAHRAWERTLHDAGYAGLSWPREHGGAGGDLLHEALFAEEYERARGPVRITRPALRFLGPTIMRFGTPAQQQRWLPRMLRAEDIWSQGFSEPEAGSDLAGIRTRAELRDGRYVVDGQKTWTTYGRFADWVFALVRTGPAGGRHRGLTCLAIDLRSPGVQVRPVRQAHGRTGFAEVFLTGVEVPADQRIGDHDDGWAVAMALLSSERGPDAGGPVRTEQRLLALAGQVARELPADQVAAATRELGAAAARLHAYRAHTHRRVAAGWQGEPAGVESSVVKLYSSELDLDLVELGVDLFGDRRLAEGSAEYLDFWHSRAGRVYGGTAEVQHNVVADRVLGLPR</sequence>
<comment type="caution">
    <text evidence="11">The sequence shown here is derived from an EMBL/GenBank/DDBJ whole genome shotgun (WGS) entry which is preliminary data.</text>
</comment>
<protein>
    <submittedName>
        <fullName evidence="10 11">Acyl-CoA dehydrogenase</fullName>
    </submittedName>
</protein>
<gene>
    <name evidence="11" type="ORF">DMO24_10845</name>
    <name evidence="10" type="ORF">FHX36_000275</name>
</gene>
<dbReference type="Pfam" id="PF00441">
    <property type="entry name" value="Acyl-CoA_dh_1"/>
    <property type="match status" value="1"/>
</dbReference>
<feature type="domain" description="Acyl-CoA dehydrogenase/oxidase N-terminal" evidence="9">
    <location>
        <begin position="14"/>
        <end position="127"/>
    </location>
</feature>
<evidence type="ECO:0000313" key="13">
    <source>
        <dbReference type="Proteomes" id="UP000580718"/>
    </source>
</evidence>
<evidence type="ECO:0000256" key="2">
    <source>
        <dbReference type="ARBA" id="ARBA00009347"/>
    </source>
</evidence>
<dbReference type="GO" id="GO:0016627">
    <property type="term" value="F:oxidoreductase activity, acting on the CH-CH group of donors"/>
    <property type="evidence" value="ECO:0007669"/>
    <property type="project" value="InterPro"/>
</dbReference>
<dbReference type="InterPro" id="IPR009100">
    <property type="entry name" value="AcylCoA_DH/oxidase_NM_dom_sf"/>
</dbReference>
<organism evidence="11 12">
    <name type="scientific">Modestobacter versicolor</name>
    <dbReference type="NCBI Taxonomy" id="429133"/>
    <lineage>
        <taxon>Bacteria</taxon>
        <taxon>Bacillati</taxon>
        <taxon>Actinomycetota</taxon>
        <taxon>Actinomycetes</taxon>
        <taxon>Geodermatophilales</taxon>
        <taxon>Geodermatophilaceae</taxon>
        <taxon>Modestobacter</taxon>
    </lineage>
</organism>
<dbReference type="InterPro" id="IPR037069">
    <property type="entry name" value="AcylCoA_DH/ox_N_sf"/>
</dbReference>
<dbReference type="InterPro" id="IPR036250">
    <property type="entry name" value="AcylCo_DH-like_C"/>
</dbReference>
<evidence type="ECO:0000256" key="3">
    <source>
        <dbReference type="ARBA" id="ARBA00022630"/>
    </source>
</evidence>
<evidence type="ECO:0000259" key="8">
    <source>
        <dbReference type="Pfam" id="PF02770"/>
    </source>
</evidence>
<dbReference type="SUPFAM" id="SSF47203">
    <property type="entry name" value="Acyl-CoA dehydrogenase C-terminal domain-like"/>
    <property type="match status" value="1"/>
</dbReference>
<dbReference type="Pfam" id="PF02770">
    <property type="entry name" value="Acyl-CoA_dh_M"/>
    <property type="match status" value="1"/>
</dbReference>
<dbReference type="Gene3D" id="1.20.140.10">
    <property type="entry name" value="Butyryl-CoA Dehydrogenase, subunit A, domain 3"/>
    <property type="match status" value="1"/>
</dbReference>
<feature type="domain" description="Acyl-CoA dehydrogenase/oxidase C-terminal" evidence="7">
    <location>
        <begin position="237"/>
        <end position="381"/>
    </location>
</feature>
<evidence type="ECO:0000259" key="9">
    <source>
        <dbReference type="Pfam" id="PF02771"/>
    </source>
</evidence>
<dbReference type="GO" id="GO:0050660">
    <property type="term" value="F:flavin adenine dinucleotide binding"/>
    <property type="evidence" value="ECO:0007669"/>
    <property type="project" value="InterPro"/>
</dbReference>
<dbReference type="OrthoDB" id="2769798at2"/>